<gene>
    <name evidence="2" type="ORF">PCOR1329_LOCUS66687</name>
</gene>
<dbReference type="Proteomes" id="UP001189429">
    <property type="component" value="Unassembled WGS sequence"/>
</dbReference>
<evidence type="ECO:0000313" key="3">
    <source>
        <dbReference type="Proteomes" id="UP001189429"/>
    </source>
</evidence>
<protein>
    <recommendedName>
        <fullName evidence="4">Hexosyltransferase</fullName>
    </recommendedName>
</protein>
<keyword evidence="3" id="KW-1185">Reference proteome</keyword>
<proteinExistence type="predicted"/>
<evidence type="ECO:0000256" key="1">
    <source>
        <dbReference type="SAM" id="SignalP"/>
    </source>
</evidence>
<organism evidence="2 3">
    <name type="scientific">Prorocentrum cordatum</name>
    <dbReference type="NCBI Taxonomy" id="2364126"/>
    <lineage>
        <taxon>Eukaryota</taxon>
        <taxon>Sar</taxon>
        <taxon>Alveolata</taxon>
        <taxon>Dinophyceae</taxon>
        <taxon>Prorocentrales</taxon>
        <taxon>Prorocentraceae</taxon>
        <taxon>Prorocentrum</taxon>
    </lineage>
</organism>
<sequence length="272" mass="30270">MAAVGLAPMTLYIVAQLIQAVSAGTSTMMFRGIYHNNASVPAPRRTNASVVLYITTAASHQHWSYFECLPALIKTSPMLMKADVIVYVGNHMSETLKHNMNQLLDQWPVGNRIVHYGDNPGKQEGAKYAAHVGFSSGWFRGYDWVIRINPDVVIYNDNLIWPLMQKAENWGIFVGCGTHCEPHSGCAPRQTHTDFFAVRPSRVPPNAFADWNMSEPSAEVQATAAFKDIYEAKADVYLPWSSRSSMCRVTGGGVFHSTQFCQDFLESAPFED</sequence>
<feature type="chain" id="PRO_5045278219" description="Hexosyltransferase" evidence="1">
    <location>
        <begin position="24"/>
        <end position="272"/>
    </location>
</feature>
<name>A0ABN9WEV4_9DINO</name>
<accession>A0ABN9WEV4</accession>
<dbReference type="EMBL" id="CAUYUJ010018606">
    <property type="protein sequence ID" value="CAK0884923.1"/>
    <property type="molecule type" value="Genomic_DNA"/>
</dbReference>
<evidence type="ECO:0008006" key="4">
    <source>
        <dbReference type="Google" id="ProtNLM"/>
    </source>
</evidence>
<keyword evidence="1" id="KW-0732">Signal</keyword>
<evidence type="ECO:0000313" key="2">
    <source>
        <dbReference type="EMBL" id="CAK0884923.1"/>
    </source>
</evidence>
<comment type="caution">
    <text evidence="2">The sequence shown here is derived from an EMBL/GenBank/DDBJ whole genome shotgun (WGS) entry which is preliminary data.</text>
</comment>
<reference evidence="2" key="1">
    <citation type="submission" date="2023-10" db="EMBL/GenBank/DDBJ databases">
        <authorList>
            <person name="Chen Y."/>
            <person name="Shah S."/>
            <person name="Dougan E. K."/>
            <person name="Thang M."/>
            <person name="Chan C."/>
        </authorList>
    </citation>
    <scope>NUCLEOTIDE SEQUENCE [LARGE SCALE GENOMIC DNA]</scope>
</reference>
<feature type="signal peptide" evidence="1">
    <location>
        <begin position="1"/>
        <end position="23"/>
    </location>
</feature>